<evidence type="ECO:0000256" key="4">
    <source>
        <dbReference type="ARBA" id="ARBA00022741"/>
    </source>
</evidence>
<dbReference type="SUPFAM" id="SSF53244">
    <property type="entry name" value="MurD-like peptide ligases, peptide-binding domain"/>
    <property type="match status" value="1"/>
</dbReference>
<feature type="domain" description="Mur ligase central" evidence="14">
    <location>
        <begin position="109"/>
        <end position="298"/>
    </location>
</feature>
<dbReference type="InterPro" id="IPR051046">
    <property type="entry name" value="MurCDEF_CellWall_CoF430Synth"/>
</dbReference>
<dbReference type="RefSeq" id="WP_145770780.1">
    <property type="nucleotide sequence ID" value="NZ_LR778301.1"/>
</dbReference>
<dbReference type="HAMAP" id="MF_02019">
    <property type="entry name" value="MurF"/>
    <property type="match status" value="1"/>
</dbReference>
<evidence type="ECO:0000256" key="7">
    <source>
        <dbReference type="ARBA" id="ARBA00022984"/>
    </source>
</evidence>
<dbReference type="EMBL" id="LR778301">
    <property type="protein sequence ID" value="CAB1370243.1"/>
    <property type="molecule type" value="Genomic_DNA"/>
</dbReference>
<keyword evidence="4 10" id="KW-0547">Nucleotide-binding</keyword>
<dbReference type="Pfam" id="PF02875">
    <property type="entry name" value="Mur_ligase_C"/>
    <property type="match status" value="1"/>
</dbReference>
<evidence type="ECO:0000256" key="9">
    <source>
        <dbReference type="ARBA" id="ARBA00023316"/>
    </source>
</evidence>
<feature type="domain" description="Mur ligase N-terminal catalytic" evidence="12">
    <location>
        <begin position="23"/>
        <end position="98"/>
    </location>
</feature>
<dbReference type="GO" id="GO:0009252">
    <property type="term" value="P:peptidoglycan biosynthetic process"/>
    <property type="evidence" value="ECO:0007669"/>
    <property type="project" value="UniProtKB-UniRule"/>
</dbReference>
<dbReference type="NCBIfam" id="TIGR01143">
    <property type="entry name" value="murF"/>
    <property type="match status" value="1"/>
</dbReference>
<reference evidence="15 16" key="1">
    <citation type="submission" date="2020-03" db="EMBL/GenBank/DDBJ databases">
        <authorList>
            <consortium name="Genoscope - CEA"/>
            <person name="William W."/>
        </authorList>
    </citation>
    <scope>NUCLEOTIDE SEQUENCE [LARGE SCALE GENOMIC DNA]</scope>
    <source>
        <strain evidence="16">DSM 16959</strain>
    </source>
</reference>
<evidence type="ECO:0000256" key="8">
    <source>
        <dbReference type="ARBA" id="ARBA00023306"/>
    </source>
</evidence>
<comment type="function">
    <text evidence="10 11">Involved in cell wall formation. Catalyzes the final step in the synthesis of UDP-N-acetylmuramoyl-pentapeptide, the precursor of murein.</text>
</comment>
<evidence type="ECO:0000256" key="1">
    <source>
        <dbReference type="ARBA" id="ARBA00022490"/>
    </source>
</evidence>
<keyword evidence="6 10" id="KW-0133">Cell shape</keyword>
<comment type="subcellular location">
    <subcellularLocation>
        <location evidence="10 11">Cytoplasm</location>
    </subcellularLocation>
</comment>
<dbReference type="Pfam" id="PF01225">
    <property type="entry name" value="Mur_ligase"/>
    <property type="match status" value="1"/>
</dbReference>
<dbReference type="GO" id="GO:0047480">
    <property type="term" value="F:UDP-N-acetylmuramoyl-tripeptide-D-alanyl-D-alanine ligase activity"/>
    <property type="evidence" value="ECO:0007669"/>
    <property type="project" value="UniProtKB-UniRule"/>
</dbReference>
<sequence>MMDLQQAAQACAGNTQQGEIVFSAVSTDSRSIGSGELFVALRGERFDGHDFVAEVLARGAAAALVDRVWAESRPDREALPLVVVDDTRLALGRLAAHWRAGFEIPLIGITGSNGKTTVKEMCAAILRAHYGSDESVLATAGNLNNDIGLPLTLLKLRPGHRAAVIEMGMSHRGEIAYLTRIARPTVALVNNAQRAHLEGLGSLLEVARAKGEIFEGLDADGVAVLNADDPNGELWRSLNIGREVIGFGVDGPAEVSAQVTSQGYASRMSLATPAGSAELLLPLPGLHNARNALAAVAATLAAGVPLANILGALGRYTGVKGRLQQRPGRNGALLIDDTYNANPDSMRAAVDVLAALPGRRILVIGDMGEVGHAGGQFHDELGGYAKSMGIDRLYCLGDLSAAAAANFGEGGEHFKRIESLLAALLQELGEDTTVLIKGSRFMRMERVVEALEMGEEQEHGVLGGTTDE</sequence>
<evidence type="ECO:0000313" key="15">
    <source>
        <dbReference type="EMBL" id="CAB1370243.1"/>
    </source>
</evidence>
<evidence type="ECO:0000256" key="6">
    <source>
        <dbReference type="ARBA" id="ARBA00022960"/>
    </source>
</evidence>
<evidence type="ECO:0000256" key="10">
    <source>
        <dbReference type="HAMAP-Rule" id="MF_02019"/>
    </source>
</evidence>
<dbReference type="PANTHER" id="PTHR43024">
    <property type="entry name" value="UDP-N-ACETYLMURAMOYL-TRIPEPTIDE--D-ALANYL-D-ALANINE LIGASE"/>
    <property type="match status" value="1"/>
</dbReference>
<protein>
    <recommendedName>
        <fullName evidence="10 11">UDP-N-acetylmuramoyl-tripeptide--D-alanyl-D-alanine ligase</fullName>
        <ecNumber evidence="10 11">6.3.2.10</ecNumber>
    </recommendedName>
    <alternativeName>
        <fullName evidence="10">D-alanyl-D-alanine-adding enzyme</fullName>
    </alternativeName>
</protein>
<evidence type="ECO:0000256" key="2">
    <source>
        <dbReference type="ARBA" id="ARBA00022598"/>
    </source>
</evidence>
<evidence type="ECO:0000259" key="13">
    <source>
        <dbReference type="Pfam" id="PF02875"/>
    </source>
</evidence>
<dbReference type="Gene3D" id="3.90.190.20">
    <property type="entry name" value="Mur ligase, C-terminal domain"/>
    <property type="match status" value="1"/>
</dbReference>
<dbReference type="EC" id="6.3.2.10" evidence="10 11"/>
<dbReference type="GO" id="GO:0071555">
    <property type="term" value="P:cell wall organization"/>
    <property type="evidence" value="ECO:0007669"/>
    <property type="project" value="UniProtKB-KW"/>
</dbReference>
<dbReference type="GO" id="GO:0005524">
    <property type="term" value="F:ATP binding"/>
    <property type="evidence" value="ECO:0007669"/>
    <property type="project" value="UniProtKB-UniRule"/>
</dbReference>
<evidence type="ECO:0000256" key="11">
    <source>
        <dbReference type="RuleBase" id="RU004136"/>
    </source>
</evidence>
<keyword evidence="1 10" id="KW-0963">Cytoplasm</keyword>
<feature type="domain" description="Mur ligase C-terminal" evidence="13">
    <location>
        <begin position="321"/>
        <end position="440"/>
    </location>
</feature>
<dbReference type="InterPro" id="IPR000713">
    <property type="entry name" value="Mur_ligase_N"/>
</dbReference>
<dbReference type="InterPro" id="IPR036615">
    <property type="entry name" value="Mur_ligase_C_dom_sf"/>
</dbReference>
<keyword evidence="8 10" id="KW-0131">Cell cycle</keyword>
<accession>A0A6S6XZ59</accession>
<comment type="catalytic activity">
    <reaction evidence="10 11">
        <text>D-alanyl-D-alanine + UDP-N-acetyl-alpha-D-muramoyl-L-alanyl-gamma-D-glutamyl-meso-2,6-diaminopimelate + ATP = UDP-N-acetyl-alpha-D-muramoyl-L-alanyl-gamma-D-glutamyl-meso-2,6-diaminopimeloyl-D-alanyl-D-alanine + ADP + phosphate + H(+)</text>
        <dbReference type="Rhea" id="RHEA:28374"/>
        <dbReference type="ChEBI" id="CHEBI:15378"/>
        <dbReference type="ChEBI" id="CHEBI:30616"/>
        <dbReference type="ChEBI" id="CHEBI:43474"/>
        <dbReference type="ChEBI" id="CHEBI:57822"/>
        <dbReference type="ChEBI" id="CHEBI:61386"/>
        <dbReference type="ChEBI" id="CHEBI:83905"/>
        <dbReference type="ChEBI" id="CHEBI:456216"/>
        <dbReference type="EC" id="6.3.2.10"/>
    </reaction>
</comment>
<dbReference type="InterPro" id="IPR013221">
    <property type="entry name" value="Mur_ligase_cen"/>
</dbReference>
<gene>
    <name evidence="10 15" type="primary">murF</name>
    <name evidence="15" type="ORF">DENOEST_3089</name>
</gene>
<dbReference type="InterPro" id="IPR035911">
    <property type="entry name" value="MurE/MurF_N"/>
</dbReference>
<keyword evidence="9 10" id="KW-0961">Cell wall biogenesis/degradation</keyword>
<dbReference type="Gene3D" id="3.40.1190.10">
    <property type="entry name" value="Mur-like, catalytic domain"/>
    <property type="match status" value="1"/>
</dbReference>
<dbReference type="GO" id="GO:0005737">
    <property type="term" value="C:cytoplasm"/>
    <property type="evidence" value="ECO:0007669"/>
    <property type="project" value="UniProtKB-SubCell"/>
</dbReference>
<comment type="similarity">
    <text evidence="10">Belongs to the MurCDEF family. MurF subfamily.</text>
</comment>
<dbReference type="KEGG" id="doe:DENOEST_3089"/>
<evidence type="ECO:0000256" key="3">
    <source>
        <dbReference type="ARBA" id="ARBA00022618"/>
    </source>
</evidence>
<dbReference type="UniPathway" id="UPA00219"/>
<dbReference type="SUPFAM" id="SSF63418">
    <property type="entry name" value="MurE/MurF N-terminal domain"/>
    <property type="match status" value="1"/>
</dbReference>
<dbReference type="OrthoDB" id="9801978at2"/>
<keyword evidence="16" id="KW-1185">Reference proteome</keyword>
<dbReference type="InterPro" id="IPR004101">
    <property type="entry name" value="Mur_ligase_C"/>
</dbReference>
<dbReference type="Gene3D" id="3.40.1390.10">
    <property type="entry name" value="MurE/MurF, N-terminal domain"/>
    <property type="match status" value="1"/>
</dbReference>
<proteinExistence type="inferred from homology"/>
<dbReference type="PANTHER" id="PTHR43024:SF1">
    <property type="entry name" value="UDP-N-ACETYLMURAMOYL-TRIPEPTIDE--D-ALANYL-D-ALANINE LIGASE"/>
    <property type="match status" value="1"/>
</dbReference>
<dbReference type="Pfam" id="PF08245">
    <property type="entry name" value="Mur_ligase_M"/>
    <property type="match status" value="1"/>
</dbReference>
<organism evidence="15 16">
    <name type="scientific">Denitratisoma oestradiolicum</name>
    <dbReference type="NCBI Taxonomy" id="311182"/>
    <lineage>
        <taxon>Bacteria</taxon>
        <taxon>Pseudomonadati</taxon>
        <taxon>Pseudomonadota</taxon>
        <taxon>Betaproteobacteria</taxon>
        <taxon>Nitrosomonadales</taxon>
        <taxon>Sterolibacteriaceae</taxon>
        <taxon>Denitratisoma</taxon>
    </lineage>
</organism>
<keyword evidence="2 10" id="KW-0436">Ligase</keyword>
<keyword evidence="5 10" id="KW-0067">ATP-binding</keyword>
<keyword evidence="7 10" id="KW-0573">Peptidoglycan synthesis</keyword>
<evidence type="ECO:0000313" key="16">
    <source>
        <dbReference type="Proteomes" id="UP000515733"/>
    </source>
</evidence>
<dbReference type="InterPro" id="IPR036565">
    <property type="entry name" value="Mur-like_cat_sf"/>
</dbReference>
<feature type="binding site" evidence="10">
    <location>
        <begin position="111"/>
        <end position="117"/>
    </location>
    <ligand>
        <name>ATP</name>
        <dbReference type="ChEBI" id="CHEBI:30616"/>
    </ligand>
</feature>
<evidence type="ECO:0000259" key="14">
    <source>
        <dbReference type="Pfam" id="PF08245"/>
    </source>
</evidence>
<dbReference type="GO" id="GO:0051301">
    <property type="term" value="P:cell division"/>
    <property type="evidence" value="ECO:0007669"/>
    <property type="project" value="UniProtKB-KW"/>
</dbReference>
<dbReference type="Proteomes" id="UP000515733">
    <property type="component" value="Chromosome"/>
</dbReference>
<dbReference type="InterPro" id="IPR005863">
    <property type="entry name" value="UDP-N-AcMur_synth"/>
</dbReference>
<comment type="pathway">
    <text evidence="10 11">Cell wall biogenesis; peptidoglycan biosynthesis.</text>
</comment>
<dbReference type="AlphaFoldDB" id="A0A6S6XZ59"/>
<dbReference type="SUPFAM" id="SSF53623">
    <property type="entry name" value="MurD-like peptide ligases, catalytic domain"/>
    <property type="match status" value="1"/>
</dbReference>
<evidence type="ECO:0000259" key="12">
    <source>
        <dbReference type="Pfam" id="PF01225"/>
    </source>
</evidence>
<keyword evidence="3 10" id="KW-0132">Cell division</keyword>
<evidence type="ECO:0000256" key="5">
    <source>
        <dbReference type="ARBA" id="ARBA00022840"/>
    </source>
</evidence>
<dbReference type="GO" id="GO:0008360">
    <property type="term" value="P:regulation of cell shape"/>
    <property type="evidence" value="ECO:0007669"/>
    <property type="project" value="UniProtKB-KW"/>
</dbReference>
<name>A0A6S6XZ59_9PROT</name>